<protein>
    <submittedName>
        <fullName evidence="1">Uncharacterized protein</fullName>
    </submittedName>
</protein>
<dbReference type="EMBL" id="LRHK01000005">
    <property type="protein sequence ID" value="KWX16480.1"/>
    <property type="molecule type" value="Genomic_DNA"/>
</dbReference>
<dbReference type="AlphaFoldDB" id="A0A132P2C9"/>
<sequence>MVRPQEVCAPKEKIEILAIIEDGTQTKKGYSIALVKWKGKKGVALRWDGDNQQDKGFPVTANGYHPAWFVLPDKFMELYSYDYARAAASIKALDKLTEEQNEMEEK</sequence>
<dbReference type="RefSeq" id="WP_002297434.1">
    <property type="nucleotide sequence ID" value="NZ_CP072894.1"/>
</dbReference>
<evidence type="ECO:0000313" key="1">
    <source>
        <dbReference type="EMBL" id="KWX16480.1"/>
    </source>
</evidence>
<gene>
    <name evidence="1" type="ORF">AWT83_13190</name>
</gene>
<organism evidence="1 2">
    <name type="scientific">Enterococcus faecium</name>
    <name type="common">Streptococcus faecium</name>
    <dbReference type="NCBI Taxonomy" id="1352"/>
    <lineage>
        <taxon>Bacteria</taxon>
        <taxon>Bacillati</taxon>
        <taxon>Bacillota</taxon>
        <taxon>Bacilli</taxon>
        <taxon>Lactobacillales</taxon>
        <taxon>Enterococcaceae</taxon>
        <taxon>Enterococcus</taxon>
    </lineage>
</organism>
<accession>A0A132P2C9</accession>
<comment type="caution">
    <text evidence="1">The sequence shown here is derived from an EMBL/GenBank/DDBJ whole genome shotgun (WGS) entry which is preliminary data.</text>
</comment>
<proteinExistence type="predicted"/>
<reference evidence="1 2" key="1">
    <citation type="submission" date="2016-01" db="EMBL/GenBank/DDBJ databases">
        <title>Molecular Mechanisms for transfer of large genomic segments between Enterococcus faecium strains.</title>
        <authorList>
            <person name="Garcia-Solache M.A."/>
            <person name="Lebreton F."/>
            <person name="Mclaughlin R.E."/>
            <person name="Whiteaker J.D."/>
            <person name="Gilmore M.S."/>
            <person name="Rice L.B."/>
        </authorList>
    </citation>
    <scope>NUCLEOTIDE SEQUENCE [LARGE SCALE GENOMIC DNA]</scope>
    <source>
        <strain evidence="1 2">D344RRF x C68</strain>
    </source>
</reference>
<evidence type="ECO:0000313" key="2">
    <source>
        <dbReference type="Proteomes" id="UP000070452"/>
    </source>
</evidence>
<dbReference type="Proteomes" id="UP000070452">
    <property type="component" value="Unassembled WGS sequence"/>
</dbReference>
<name>A0A132P2C9_ENTFC</name>